<feature type="region of interest" description="Disordered" evidence="1">
    <location>
        <begin position="326"/>
        <end position="372"/>
    </location>
</feature>
<keyword evidence="2" id="KW-0472">Membrane</keyword>
<dbReference type="InParanoid" id="A0A1E7FFQ8"/>
<keyword evidence="2" id="KW-1133">Transmembrane helix</keyword>
<proteinExistence type="predicted"/>
<protein>
    <submittedName>
        <fullName evidence="3">Uncharacterized protein</fullName>
    </submittedName>
</protein>
<feature type="transmembrane region" description="Helical" evidence="2">
    <location>
        <begin position="12"/>
        <end position="30"/>
    </location>
</feature>
<feature type="compositionally biased region" description="Basic and acidic residues" evidence="1">
    <location>
        <begin position="326"/>
        <end position="357"/>
    </location>
</feature>
<dbReference type="EMBL" id="KV784358">
    <property type="protein sequence ID" value="OEU17008.1"/>
    <property type="molecule type" value="Genomic_DNA"/>
</dbReference>
<keyword evidence="4" id="KW-1185">Reference proteome</keyword>
<gene>
    <name evidence="3" type="ORF">FRACYDRAFT_261459</name>
</gene>
<accession>A0A1E7FFQ8</accession>
<name>A0A1E7FFQ8_9STRA</name>
<dbReference type="KEGG" id="fcy:FRACYDRAFT_261459"/>
<sequence length="463" mass="53588">MRLIASRNKKLVVLVIILFLISILIINQFIEFDLYKLVHQNQGLEIIKDEAAAAVTLDLPPPLIIGAGQGTTGTHTAHLASCRLGIPSSHFQDGCHFYRMNGPIFNTTLYDAYDRGKPYYVPTTDRMSFPKDRSYGLPSDKSTLPIKEFKDFKSKREWLKKHPAYKVSIPVKKIFKCMNPKSENCPPEEAKDMASWALMMKGLIDDAVRWYSNDTSRNIAAVHDCFWTDSLPYLIDSAKRHRNQEPIIVLTERNPEEWVRRRTSHQFPLCRIDLIDGPHYIDNNKTSNKIVLPPVTSHFDWLECIERTVRAKEQILRARRLNKKSVEKKVNDSKTTKKQDRKEKKKRQETIKTENQKPNKQRNKTKHDDGSEEETVMVNLYEVFISYSNVRKAFDGLWSIKVDLKAHIAAAFERHQDSLKHRADIRFNMFEETVTSDDIAAKIHEAFSRYTEQPRIVVSSVAS</sequence>
<keyword evidence="2" id="KW-0812">Transmembrane</keyword>
<evidence type="ECO:0000256" key="2">
    <source>
        <dbReference type="SAM" id="Phobius"/>
    </source>
</evidence>
<evidence type="ECO:0000313" key="3">
    <source>
        <dbReference type="EMBL" id="OEU17008.1"/>
    </source>
</evidence>
<evidence type="ECO:0000256" key="1">
    <source>
        <dbReference type="SAM" id="MobiDB-lite"/>
    </source>
</evidence>
<organism evidence="3 4">
    <name type="scientific">Fragilariopsis cylindrus CCMP1102</name>
    <dbReference type="NCBI Taxonomy" id="635003"/>
    <lineage>
        <taxon>Eukaryota</taxon>
        <taxon>Sar</taxon>
        <taxon>Stramenopiles</taxon>
        <taxon>Ochrophyta</taxon>
        <taxon>Bacillariophyta</taxon>
        <taxon>Bacillariophyceae</taxon>
        <taxon>Bacillariophycidae</taxon>
        <taxon>Bacillariales</taxon>
        <taxon>Bacillariaceae</taxon>
        <taxon>Fragilariopsis</taxon>
    </lineage>
</organism>
<dbReference type="AlphaFoldDB" id="A0A1E7FFQ8"/>
<evidence type="ECO:0000313" key="4">
    <source>
        <dbReference type="Proteomes" id="UP000095751"/>
    </source>
</evidence>
<reference evidence="3 4" key="1">
    <citation type="submission" date="2016-09" db="EMBL/GenBank/DDBJ databases">
        <title>Extensive genetic diversity and differential bi-allelic expression allows diatom success in the polar Southern Ocean.</title>
        <authorList>
            <consortium name="DOE Joint Genome Institute"/>
            <person name="Mock T."/>
            <person name="Otillar R.P."/>
            <person name="Strauss J."/>
            <person name="Dupont C."/>
            <person name="Frickenhaus S."/>
            <person name="Maumus F."/>
            <person name="Mcmullan M."/>
            <person name="Sanges R."/>
            <person name="Schmutz J."/>
            <person name="Toseland A."/>
            <person name="Valas R."/>
            <person name="Veluchamy A."/>
            <person name="Ward B.J."/>
            <person name="Allen A."/>
            <person name="Barry K."/>
            <person name="Falciatore A."/>
            <person name="Ferrante M."/>
            <person name="Fortunato A.E."/>
            <person name="Gloeckner G."/>
            <person name="Gruber A."/>
            <person name="Hipkin R."/>
            <person name="Janech M."/>
            <person name="Kroth P."/>
            <person name="Leese F."/>
            <person name="Lindquist E."/>
            <person name="Lyon B.R."/>
            <person name="Martin J."/>
            <person name="Mayer C."/>
            <person name="Parker M."/>
            <person name="Quesneville H."/>
            <person name="Raymond J."/>
            <person name="Uhlig C."/>
            <person name="Valentin K.U."/>
            <person name="Worden A.Z."/>
            <person name="Armbrust E.V."/>
            <person name="Bowler C."/>
            <person name="Green B."/>
            <person name="Moulton V."/>
            <person name="Van Oosterhout C."/>
            <person name="Grigoriev I."/>
        </authorList>
    </citation>
    <scope>NUCLEOTIDE SEQUENCE [LARGE SCALE GENOMIC DNA]</scope>
    <source>
        <strain evidence="3 4">CCMP1102</strain>
    </source>
</reference>
<dbReference type="Proteomes" id="UP000095751">
    <property type="component" value="Unassembled WGS sequence"/>
</dbReference>